<reference evidence="3" key="1">
    <citation type="submission" date="2019-06" db="EMBL/GenBank/DDBJ databases">
        <authorList>
            <person name="Zheng W."/>
        </authorList>
    </citation>
    <scope>NUCLEOTIDE SEQUENCE</scope>
    <source>
        <strain evidence="3">QDHG01</strain>
    </source>
</reference>
<dbReference type="PANTHER" id="PTHR12127">
    <property type="entry name" value="MUCOLIPIN"/>
    <property type="match status" value="1"/>
</dbReference>
<evidence type="ECO:0000256" key="1">
    <source>
        <dbReference type="SAM" id="MobiDB-lite"/>
    </source>
</evidence>
<protein>
    <submittedName>
        <fullName evidence="3">Uncharacterized protein</fullName>
    </submittedName>
</protein>
<keyword evidence="2" id="KW-0472">Membrane</keyword>
<feature type="transmembrane region" description="Helical" evidence="2">
    <location>
        <begin position="115"/>
        <end position="137"/>
    </location>
</feature>
<dbReference type="GO" id="GO:0016020">
    <property type="term" value="C:membrane"/>
    <property type="evidence" value="ECO:0007669"/>
    <property type="project" value="TreeGrafter"/>
</dbReference>
<organism evidence="3 4">
    <name type="scientific">Halteria grandinella</name>
    <dbReference type="NCBI Taxonomy" id="5974"/>
    <lineage>
        <taxon>Eukaryota</taxon>
        <taxon>Sar</taxon>
        <taxon>Alveolata</taxon>
        <taxon>Ciliophora</taxon>
        <taxon>Intramacronucleata</taxon>
        <taxon>Spirotrichea</taxon>
        <taxon>Stichotrichia</taxon>
        <taxon>Sporadotrichida</taxon>
        <taxon>Halteriidae</taxon>
        <taxon>Halteria</taxon>
    </lineage>
</organism>
<dbReference type="GO" id="GO:0072345">
    <property type="term" value="F:NAADP-sensitive calcium-release channel activity"/>
    <property type="evidence" value="ECO:0007669"/>
    <property type="project" value="TreeGrafter"/>
</dbReference>
<feature type="compositionally biased region" description="Polar residues" evidence="1">
    <location>
        <begin position="10"/>
        <end position="20"/>
    </location>
</feature>
<evidence type="ECO:0000313" key="3">
    <source>
        <dbReference type="EMBL" id="TNV73074.1"/>
    </source>
</evidence>
<feature type="compositionally biased region" description="Polar residues" evidence="1">
    <location>
        <begin position="69"/>
        <end position="78"/>
    </location>
</feature>
<keyword evidence="4" id="KW-1185">Reference proteome</keyword>
<evidence type="ECO:0000313" key="4">
    <source>
        <dbReference type="Proteomes" id="UP000785679"/>
    </source>
</evidence>
<sequence>MKSGEGSYNRARTQSNQFAAPNSGGKGNNNNNPLTNRLLGEDERSLNRQKTAIPRASSSNNILPPLTPGQPNSRFSQRSSTLLTSSVISGKHQQVPLVDRIKLGPLSKYSRYGIFPWEFVIHLCIVFFTTFQIMAMVQTTGAYSRSQANLFYFKFLNSDDDQDSYNKQDIQYLNNFYTRTDLKGFVAQSIENYYALDSNYSMDDYLLTDPQGAPYPITARYFYLSSAFNETSGNAVEYYDKDHLGPFGPNPEDDDRLKWILQNIESMTIDYQVRNIIPWEVPATANCYLWNMTQRFNFQSRGFMQVKLNLDRSVCDTSSTR</sequence>
<dbReference type="InterPro" id="IPR039031">
    <property type="entry name" value="Mucolipin"/>
</dbReference>
<feature type="compositionally biased region" description="Low complexity" evidence="1">
    <location>
        <begin position="28"/>
        <end position="37"/>
    </location>
</feature>
<dbReference type="AlphaFoldDB" id="A0A8J8NE25"/>
<dbReference type="Proteomes" id="UP000785679">
    <property type="component" value="Unassembled WGS sequence"/>
</dbReference>
<proteinExistence type="predicted"/>
<comment type="caution">
    <text evidence="3">The sequence shown here is derived from an EMBL/GenBank/DDBJ whole genome shotgun (WGS) entry which is preliminary data.</text>
</comment>
<name>A0A8J8NE25_HALGN</name>
<gene>
    <name evidence="3" type="ORF">FGO68_gene2321</name>
</gene>
<dbReference type="EMBL" id="RRYP01019966">
    <property type="protein sequence ID" value="TNV73074.1"/>
    <property type="molecule type" value="Genomic_DNA"/>
</dbReference>
<evidence type="ECO:0000256" key="2">
    <source>
        <dbReference type="SAM" id="Phobius"/>
    </source>
</evidence>
<keyword evidence="2" id="KW-1133">Transmembrane helix</keyword>
<accession>A0A8J8NE25</accession>
<dbReference type="PANTHER" id="PTHR12127:SF7">
    <property type="entry name" value="SD02261P"/>
    <property type="match status" value="1"/>
</dbReference>
<feature type="region of interest" description="Disordered" evidence="1">
    <location>
        <begin position="51"/>
        <end position="78"/>
    </location>
</feature>
<dbReference type="OrthoDB" id="293784at2759"/>
<feature type="region of interest" description="Disordered" evidence="1">
    <location>
        <begin position="1"/>
        <end position="37"/>
    </location>
</feature>
<keyword evidence="2" id="KW-0812">Transmembrane</keyword>